<gene>
    <name evidence="2" type="ORF">MGAL_10B056035</name>
</gene>
<accession>A0A8B6D286</accession>
<evidence type="ECO:0000313" key="2">
    <source>
        <dbReference type="EMBL" id="VDI13005.1"/>
    </source>
</evidence>
<dbReference type="AlphaFoldDB" id="A0A8B6D286"/>
<name>A0A8B6D286_MYTGA</name>
<keyword evidence="3" id="KW-1185">Reference proteome</keyword>
<dbReference type="PANTHER" id="PTHR46880">
    <property type="entry name" value="RAS-ASSOCIATING DOMAIN-CONTAINING PROTEIN"/>
    <property type="match status" value="1"/>
</dbReference>
<evidence type="ECO:0000256" key="1">
    <source>
        <dbReference type="SAM" id="MobiDB-lite"/>
    </source>
</evidence>
<organism evidence="2 3">
    <name type="scientific">Mytilus galloprovincialis</name>
    <name type="common">Mediterranean mussel</name>
    <dbReference type="NCBI Taxonomy" id="29158"/>
    <lineage>
        <taxon>Eukaryota</taxon>
        <taxon>Metazoa</taxon>
        <taxon>Spiralia</taxon>
        <taxon>Lophotrochozoa</taxon>
        <taxon>Mollusca</taxon>
        <taxon>Bivalvia</taxon>
        <taxon>Autobranchia</taxon>
        <taxon>Pteriomorphia</taxon>
        <taxon>Mytilida</taxon>
        <taxon>Mytiloidea</taxon>
        <taxon>Mytilidae</taxon>
        <taxon>Mytilinae</taxon>
        <taxon>Mytilus</taxon>
    </lineage>
</organism>
<feature type="region of interest" description="Disordered" evidence="1">
    <location>
        <begin position="71"/>
        <end position="90"/>
    </location>
</feature>
<dbReference type="EMBL" id="UYJE01002703">
    <property type="protein sequence ID" value="VDI13005.1"/>
    <property type="molecule type" value="Genomic_DNA"/>
</dbReference>
<evidence type="ECO:0000313" key="3">
    <source>
        <dbReference type="Proteomes" id="UP000596742"/>
    </source>
</evidence>
<protein>
    <submittedName>
        <fullName evidence="2">Uncharacterized protein</fullName>
    </submittedName>
</protein>
<feature type="compositionally biased region" description="Basic residues" evidence="1">
    <location>
        <begin position="74"/>
        <end position="88"/>
    </location>
</feature>
<sequence>MNTGMVCMRTYGSQESLKRHMRYAHNENKIRCRWCPYEISSNVRFRMRDHERSQDWYRFLVEQAAELKENSSKYRNHKSKKGERKKHTAVSTMKSTVNKICDKKGEEIKKLFNEGIPKYIATPIPPLREPSPVDTDFKELVATKLTVRRRKQIHCLVSTETKDEPNEKGIGTKEHRGELDEGKSDRTEINYTTTDKEDLPAEKDRGTDEEGAMEIAEIGELEEGGSAEPEINNMTTIEIPEEVLQKLEEDIRLVEIDAKVTVTDRKYGRIYDHKHHLVPEEKNSREPRHVLACPPSSYSLAEETALLRCLREGARRMWVSTLFIGVKNVPKADGENISTAISNLMTERFQETWKEKLVAMGTDGVSVMLGKTSGVVKRIKDMTSRPVYAIHCSAHRIELAYKDAIKGTKIWQRCDALMLNIYLYSKSIQTMTWTAAADAYMSTHPNLFMLIDYLLTLPSSSVDAERGCSR</sequence>
<feature type="region of interest" description="Disordered" evidence="1">
    <location>
        <begin position="161"/>
        <end position="210"/>
    </location>
</feature>
<dbReference type="Proteomes" id="UP000596742">
    <property type="component" value="Unassembled WGS sequence"/>
</dbReference>
<dbReference type="PANTHER" id="PTHR46880:SF9">
    <property type="entry name" value="ZINC FINGER PROTEIN 862"/>
    <property type="match status" value="1"/>
</dbReference>
<dbReference type="OrthoDB" id="6181026at2759"/>
<dbReference type="Gene3D" id="3.30.160.60">
    <property type="entry name" value="Classic Zinc Finger"/>
    <property type="match status" value="1"/>
</dbReference>
<reference evidence="2" key="1">
    <citation type="submission" date="2018-11" db="EMBL/GenBank/DDBJ databases">
        <authorList>
            <person name="Alioto T."/>
            <person name="Alioto T."/>
        </authorList>
    </citation>
    <scope>NUCLEOTIDE SEQUENCE</scope>
</reference>
<comment type="caution">
    <text evidence="2">The sequence shown here is derived from an EMBL/GenBank/DDBJ whole genome shotgun (WGS) entry which is preliminary data.</text>
</comment>
<feature type="compositionally biased region" description="Basic and acidic residues" evidence="1">
    <location>
        <begin position="161"/>
        <end position="208"/>
    </location>
</feature>
<proteinExistence type="predicted"/>